<proteinExistence type="predicted"/>
<sequence length="63" mass="7432">MARKVDGRFSCRVQSVKFCWLYLIVSTINPHAIFAKEFCNDLVLLVTKRKEENGQNMDNEMRH</sequence>
<accession>A0A915HH00</accession>
<protein>
    <submittedName>
        <fullName evidence="2">Uncharacterized protein</fullName>
    </submittedName>
</protein>
<evidence type="ECO:0000313" key="1">
    <source>
        <dbReference type="Proteomes" id="UP000887565"/>
    </source>
</evidence>
<name>A0A915HH00_ROMCU</name>
<keyword evidence="1" id="KW-1185">Reference proteome</keyword>
<dbReference type="AlphaFoldDB" id="A0A915HH00"/>
<reference evidence="2" key="1">
    <citation type="submission" date="2022-11" db="UniProtKB">
        <authorList>
            <consortium name="WormBaseParasite"/>
        </authorList>
    </citation>
    <scope>IDENTIFICATION</scope>
</reference>
<dbReference type="Proteomes" id="UP000887565">
    <property type="component" value="Unplaced"/>
</dbReference>
<dbReference type="WBParaSite" id="nRc.2.0.1.t00893-RA">
    <property type="protein sequence ID" value="nRc.2.0.1.t00893-RA"/>
    <property type="gene ID" value="nRc.2.0.1.g00893"/>
</dbReference>
<organism evidence="1 2">
    <name type="scientific">Romanomermis culicivorax</name>
    <name type="common">Nematode worm</name>
    <dbReference type="NCBI Taxonomy" id="13658"/>
    <lineage>
        <taxon>Eukaryota</taxon>
        <taxon>Metazoa</taxon>
        <taxon>Ecdysozoa</taxon>
        <taxon>Nematoda</taxon>
        <taxon>Enoplea</taxon>
        <taxon>Dorylaimia</taxon>
        <taxon>Mermithida</taxon>
        <taxon>Mermithoidea</taxon>
        <taxon>Mermithidae</taxon>
        <taxon>Romanomermis</taxon>
    </lineage>
</organism>
<evidence type="ECO:0000313" key="2">
    <source>
        <dbReference type="WBParaSite" id="nRc.2.0.1.t00893-RA"/>
    </source>
</evidence>